<name>A0A0C1FUV7_9SPHI</name>
<dbReference type="InterPro" id="IPR050580">
    <property type="entry name" value="2H_phosphoesterase_YjcG-like"/>
</dbReference>
<dbReference type="AlphaFoldDB" id="A0A0C1FUV7"/>
<evidence type="ECO:0000313" key="1">
    <source>
        <dbReference type="EMBL" id="KIA91634.1"/>
    </source>
</evidence>
<keyword evidence="2" id="KW-1185">Reference proteome</keyword>
<dbReference type="PANTHER" id="PTHR40037:SF1">
    <property type="entry name" value="PHOSPHOESTERASE SAOUHSC_00951-RELATED"/>
    <property type="match status" value="1"/>
</dbReference>
<dbReference type="PANTHER" id="PTHR40037">
    <property type="entry name" value="PHOSPHOESTERASE YJCG-RELATED"/>
    <property type="match status" value="1"/>
</dbReference>
<reference evidence="1 2" key="1">
    <citation type="submission" date="2014-10" db="EMBL/GenBank/DDBJ databases">
        <title>Pedobacter Kyungheensis.</title>
        <authorList>
            <person name="Anderson B.M."/>
            <person name="Newman J.D."/>
        </authorList>
    </citation>
    <scope>NUCLEOTIDE SEQUENCE [LARGE SCALE GENOMIC DNA]</scope>
    <source>
        <strain evidence="1 2">KACC 16221</strain>
    </source>
</reference>
<protein>
    <recommendedName>
        <fullName evidence="3">2'-5' RNA ligase</fullName>
    </recommendedName>
</protein>
<dbReference type="InterPro" id="IPR009097">
    <property type="entry name" value="Cyclic_Pdiesterase"/>
</dbReference>
<dbReference type="Pfam" id="PF13563">
    <property type="entry name" value="2_5_RNA_ligase2"/>
    <property type="match status" value="1"/>
</dbReference>
<proteinExistence type="predicted"/>
<dbReference type="Gene3D" id="3.90.1140.10">
    <property type="entry name" value="Cyclic phosphodiesterase"/>
    <property type="match status" value="1"/>
</dbReference>
<sequence>MENLFLVCLVPSVSIVEDVDEIRNYISGKFNVHESLKRPAHITLYPPVKLSSQEAEKKFFNALDAASFLKPFNQVLKNFNAFPEHTFYIDVERNEGIMNLEKQIRKELLPLKLLDKKDSSKFNPHLTLAFRDLKPPVFKDILSDFKDRKFKREFQVAAFSVYKHIDKKWQPYKEFAFKNVADKPKIPSLFD</sequence>
<dbReference type="OrthoDB" id="1951600at2"/>
<dbReference type="SUPFAM" id="SSF55144">
    <property type="entry name" value="LigT-like"/>
    <property type="match status" value="1"/>
</dbReference>
<evidence type="ECO:0008006" key="3">
    <source>
        <dbReference type="Google" id="ProtNLM"/>
    </source>
</evidence>
<evidence type="ECO:0000313" key="2">
    <source>
        <dbReference type="Proteomes" id="UP000031246"/>
    </source>
</evidence>
<accession>A0A0C1FUV7</accession>
<organism evidence="1 2">
    <name type="scientific">Pedobacter kyungheensis</name>
    <dbReference type="NCBI Taxonomy" id="1069985"/>
    <lineage>
        <taxon>Bacteria</taxon>
        <taxon>Pseudomonadati</taxon>
        <taxon>Bacteroidota</taxon>
        <taxon>Sphingobacteriia</taxon>
        <taxon>Sphingobacteriales</taxon>
        <taxon>Sphingobacteriaceae</taxon>
        <taxon>Pedobacter</taxon>
    </lineage>
</organism>
<dbReference type="EMBL" id="JSYN01000027">
    <property type="protein sequence ID" value="KIA91634.1"/>
    <property type="molecule type" value="Genomic_DNA"/>
</dbReference>
<gene>
    <name evidence="1" type="ORF">OC25_19880</name>
</gene>
<comment type="caution">
    <text evidence="1">The sequence shown here is derived from an EMBL/GenBank/DDBJ whole genome shotgun (WGS) entry which is preliminary data.</text>
</comment>
<dbReference type="RefSeq" id="WP_039479771.1">
    <property type="nucleotide sequence ID" value="NZ_JSYN01000027.1"/>
</dbReference>
<dbReference type="Proteomes" id="UP000031246">
    <property type="component" value="Unassembled WGS sequence"/>
</dbReference>